<dbReference type="InterPro" id="IPR000843">
    <property type="entry name" value="HTH_LacI"/>
</dbReference>
<organism evidence="5 6">
    <name type="scientific">Secundilactobacillus similis DSM 23365 = JCM 2765</name>
    <dbReference type="NCBI Taxonomy" id="1423804"/>
    <lineage>
        <taxon>Bacteria</taxon>
        <taxon>Bacillati</taxon>
        <taxon>Bacillota</taxon>
        <taxon>Bacilli</taxon>
        <taxon>Lactobacillales</taxon>
        <taxon>Lactobacillaceae</taxon>
        <taxon>Secundilactobacillus</taxon>
    </lineage>
</organism>
<comment type="caution">
    <text evidence="5">The sequence shown here is derived from an EMBL/GenBank/DDBJ whole genome shotgun (WGS) entry which is preliminary data.</text>
</comment>
<dbReference type="PANTHER" id="PTHR30146:SF105">
    <property type="entry name" value="CATABOLITE CONTROL PROTEIN B"/>
    <property type="match status" value="1"/>
</dbReference>
<evidence type="ECO:0000256" key="1">
    <source>
        <dbReference type="ARBA" id="ARBA00023015"/>
    </source>
</evidence>
<accession>A0A0R2EWK0</accession>
<dbReference type="InterPro" id="IPR028082">
    <property type="entry name" value="Peripla_BP_I"/>
</dbReference>
<dbReference type="STRING" id="1423804.FD14_GL001659"/>
<sequence length="315" mass="34948">MRDIAKQVGISVSTVSRYVNRSGYVSAKTGARIQAVIDATQFVPNTIARDLSKGHTLNIGVIVPHLNHPYFSQLLAGIVAAAFESSHHYQIVLLQSNYDSGREMAYLEQLQRRTYNGLIFTSHAIALADMLPYQQYGAIVCCEDPGMIDLAAAFATRTQTYLAAFRRIQSLGYRRIGILLSRNDDVSATSQHTSACFQTVFGSSPIPELLQTNVTTYQDGYRVAGDYLSRNLQPEMIFTNGDDVAAGVAQRYQEAKQPVPPLMGQENQLSSRLLNIPTIDHHFERVGRLAFGLAESQQVQRIAVDSQLISRGWFE</sequence>
<reference evidence="5 6" key="1">
    <citation type="journal article" date="2015" name="Genome Announc.">
        <title>Expanding the biotechnology potential of lactobacilli through comparative genomics of 213 strains and associated genera.</title>
        <authorList>
            <person name="Sun Z."/>
            <person name="Harris H.M."/>
            <person name="McCann A."/>
            <person name="Guo C."/>
            <person name="Argimon S."/>
            <person name="Zhang W."/>
            <person name="Yang X."/>
            <person name="Jeffery I.B."/>
            <person name="Cooney J.C."/>
            <person name="Kagawa T.F."/>
            <person name="Liu W."/>
            <person name="Song Y."/>
            <person name="Salvetti E."/>
            <person name="Wrobel A."/>
            <person name="Rasinkangas P."/>
            <person name="Parkhill J."/>
            <person name="Rea M.C."/>
            <person name="O'Sullivan O."/>
            <person name="Ritari J."/>
            <person name="Douillard F.P."/>
            <person name="Paul Ross R."/>
            <person name="Yang R."/>
            <person name="Briner A.E."/>
            <person name="Felis G.E."/>
            <person name="de Vos W.M."/>
            <person name="Barrangou R."/>
            <person name="Klaenhammer T.R."/>
            <person name="Caufield P.W."/>
            <person name="Cui Y."/>
            <person name="Zhang H."/>
            <person name="O'Toole P.W."/>
        </authorList>
    </citation>
    <scope>NUCLEOTIDE SEQUENCE [LARGE SCALE GENOMIC DNA]</scope>
    <source>
        <strain evidence="5 6">DSM 23365</strain>
    </source>
</reference>
<dbReference type="PROSITE" id="PS50932">
    <property type="entry name" value="HTH_LACI_2"/>
    <property type="match status" value="1"/>
</dbReference>
<dbReference type="GO" id="GO:0003700">
    <property type="term" value="F:DNA-binding transcription factor activity"/>
    <property type="evidence" value="ECO:0007669"/>
    <property type="project" value="TreeGrafter"/>
</dbReference>
<dbReference type="EMBL" id="AYZM01000134">
    <property type="protein sequence ID" value="KRN20022.1"/>
    <property type="molecule type" value="Genomic_DNA"/>
</dbReference>
<evidence type="ECO:0000313" key="5">
    <source>
        <dbReference type="EMBL" id="KRN20022.1"/>
    </source>
</evidence>
<dbReference type="Gene3D" id="3.40.50.2300">
    <property type="match status" value="2"/>
</dbReference>
<keyword evidence="1" id="KW-0805">Transcription regulation</keyword>
<evidence type="ECO:0000259" key="4">
    <source>
        <dbReference type="PROSITE" id="PS50932"/>
    </source>
</evidence>
<dbReference type="AlphaFoldDB" id="A0A0R2EWK0"/>
<evidence type="ECO:0000256" key="2">
    <source>
        <dbReference type="ARBA" id="ARBA00023125"/>
    </source>
</evidence>
<protein>
    <submittedName>
        <fullName evidence="5">Transcriptional regulator</fullName>
    </submittedName>
</protein>
<keyword evidence="6" id="KW-1185">Reference proteome</keyword>
<feature type="domain" description="HTH lacI-type" evidence="4">
    <location>
        <begin position="1"/>
        <end position="53"/>
    </location>
</feature>
<dbReference type="SUPFAM" id="SSF53822">
    <property type="entry name" value="Periplasmic binding protein-like I"/>
    <property type="match status" value="1"/>
</dbReference>
<dbReference type="Pfam" id="PF00532">
    <property type="entry name" value="Peripla_BP_1"/>
    <property type="match status" value="1"/>
</dbReference>
<dbReference type="CDD" id="cd06286">
    <property type="entry name" value="PBP1_CcpB-like"/>
    <property type="match status" value="1"/>
</dbReference>
<evidence type="ECO:0000256" key="3">
    <source>
        <dbReference type="ARBA" id="ARBA00023163"/>
    </source>
</evidence>
<dbReference type="Pfam" id="PF00356">
    <property type="entry name" value="LacI"/>
    <property type="match status" value="1"/>
</dbReference>
<dbReference type="SUPFAM" id="SSF47413">
    <property type="entry name" value="lambda repressor-like DNA-binding domains"/>
    <property type="match status" value="1"/>
</dbReference>
<keyword evidence="2" id="KW-0238">DNA-binding</keyword>
<dbReference type="PANTHER" id="PTHR30146">
    <property type="entry name" value="LACI-RELATED TRANSCRIPTIONAL REPRESSOR"/>
    <property type="match status" value="1"/>
</dbReference>
<dbReference type="InterPro" id="IPR010982">
    <property type="entry name" value="Lambda_DNA-bd_dom_sf"/>
</dbReference>
<name>A0A0R2EWK0_9LACO</name>
<dbReference type="GO" id="GO:0000976">
    <property type="term" value="F:transcription cis-regulatory region binding"/>
    <property type="evidence" value="ECO:0007669"/>
    <property type="project" value="TreeGrafter"/>
</dbReference>
<keyword evidence="3" id="KW-0804">Transcription</keyword>
<dbReference type="Gene3D" id="1.10.260.40">
    <property type="entry name" value="lambda repressor-like DNA-binding domains"/>
    <property type="match status" value="1"/>
</dbReference>
<evidence type="ECO:0000313" key="6">
    <source>
        <dbReference type="Proteomes" id="UP000051442"/>
    </source>
</evidence>
<dbReference type="PATRIC" id="fig|1423804.4.peg.1789"/>
<dbReference type="InterPro" id="IPR001761">
    <property type="entry name" value="Peripla_BP/Lac1_sug-bd_dom"/>
</dbReference>
<gene>
    <name evidence="5" type="ORF">FD14_GL001659</name>
</gene>
<dbReference type="CDD" id="cd01392">
    <property type="entry name" value="HTH_LacI"/>
    <property type="match status" value="1"/>
</dbReference>
<dbReference type="SMART" id="SM00354">
    <property type="entry name" value="HTH_LACI"/>
    <property type="match status" value="1"/>
</dbReference>
<proteinExistence type="predicted"/>
<dbReference type="Proteomes" id="UP000051442">
    <property type="component" value="Unassembled WGS sequence"/>
</dbReference>